<proteinExistence type="predicted"/>
<dbReference type="PANTHER" id="PTHR11845">
    <property type="entry name" value="5'-DEOXYNUCLEOTIDASE HDDC2"/>
    <property type="match status" value="1"/>
</dbReference>
<sequence>MKQAELVGILAFLNGAEQLKQTLRSAHTSNGRQESTAEHTWRLCLMVMLFEKQFTDIDMLKLLKMCIIHDLGEAISGDIAAVDQIEGHDKGAQERIDLLQLMTPLPQELQDEILLLWDEYEHASSPEAMMAKAFDKLETMLQHTQGMNPPDFDYGFNLNYGKRYTDNTPLTAQIRALIDIDTARLAKDNSTL</sequence>
<dbReference type="GO" id="GO:0046872">
    <property type="term" value="F:metal ion binding"/>
    <property type="evidence" value="ECO:0007669"/>
    <property type="project" value="UniProtKB-KW"/>
</dbReference>
<dbReference type="GO" id="GO:0002953">
    <property type="term" value="F:5'-deoxynucleotidase activity"/>
    <property type="evidence" value="ECO:0007669"/>
    <property type="project" value="InterPro"/>
</dbReference>
<name>A0A0J1JB62_9GAMM</name>
<gene>
    <name evidence="4" type="ORF">ABT58_20515</name>
</gene>
<feature type="domain" description="HD" evidence="3">
    <location>
        <begin position="16"/>
        <end position="167"/>
    </location>
</feature>
<dbReference type="SUPFAM" id="SSF109604">
    <property type="entry name" value="HD-domain/PDEase-like"/>
    <property type="match status" value="1"/>
</dbReference>
<dbReference type="GO" id="GO:0005737">
    <property type="term" value="C:cytoplasm"/>
    <property type="evidence" value="ECO:0007669"/>
    <property type="project" value="TreeGrafter"/>
</dbReference>
<dbReference type="Gene3D" id="1.10.3210.10">
    <property type="entry name" value="Hypothetical protein af1432"/>
    <property type="match status" value="1"/>
</dbReference>
<evidence type="ECO:0000259" key="3">
    <source>
        <dbReference type="Pfam" id="PF13023"/>
    </source>
</evidence>
<evidence type="ECO:0000313" key="4">
    <source>
        <dbReference type="EMBL" id="KLU98806.1"/>
    </source>
</evidence>
<keyword evidence="2 4" id="KW-0378">Hydrolase</keyword>
<dbReference type="PATRIC" id="fig|754436.4.peg.4319"/>
<organism evidence="4 5">
    <name type="scientific">Photobacterium aphoticum</name>
    <dbReference type="NCBI Taxonomy" id="754436"/>
    <lineage>
        <taxon>Bacteria</taxon>
        <taxon>Pseudomonadati</taxon>
        <taxon>Pseudomonadota</taxon>
        <taxon>Gammaproteobacteria</taxon>
        <taxon>Vibrionales</taxon>
        <taxon>Vibrionaceae</taxon>
        <taxon>Photobacterium</taxon>
    </lineage>
</organism>
<dbReference type="EMBL" id="LDOV01000042">
    <property type="protein sequence ID" value="KLU98806.1"/>
    <property type="molecule type" value="Genomic_DNA"/>
</dbReference>
<reference evidence="4 5" key="1">
    <citation type="submission" date="2015-05" db="EMBL/GenBank/DDBJ databases">
        <title>Photobacterium galathea sp. nov.</title>
        <authorList>
            <person name="Machado H."/>
            <person name="Gram L."/>
        </authorList>
    </citation>
    <scope>NUCLEOTIDE SEQUENCE [LARGE SCALE GENOMIC DNA]</scope>
    <source>
        <strain evidence="4 5">DSM 25995</strain>
    </source>
</reference>
<evidence type="ECO:0000256" key="2">
    <source>
        <dbReference type="ARBA" id="ARBA00022801"/>
    </source>
</evidence>
<keyword evidence="1" id="KW-0479">Metal-binding</keyword>
<dbReference type="AlphaFoldDB" id="A0A0J1JB62"/>
<dbReference type="OrthoDB" id="9796032at2"/>
<dbReference type="InterPro" id="IPR039356">
    <property type="entry name" value="YfbR/HDDC2"/>
</dbReference>
<protein>
    <submittedName>
        <fullName evidence="4">Phosphohydrolase</fullName>
    </submittedName>
</protein>
<dbReference type="Proteomes" id="UP000036426">
    <property type="component" value="Unassembled WGS sequence"/>
</dbReference>
<evidence type="ECO:0000256" key="1">
    <source>
        <dbReference type="ARBA" id="ARBA00022723"/>
    </source>
</evidence>
<accession>A0A0J1JB62</accession>
<keyword evidence="5" id="KW-1185">Reference proteome</keyword>
<evidence type="ECO:0000313" key="5">
    <source>
        <dbReference type="Proteomes" id="UP000036426"/>
    </source>
</evidence>
<dbReference type="Pfam" id="PF13023">
    <property type="entry name" value="HD_3"/>
    <property type="match status" value="1"/>
</dbReference>
<dbReference type="RefSeq" id="WP_047876313.1">
    <property type="nucleotide sequence ID" value="NZ_BMYC01000029.1"/>
</dbReference>
<comment type="caution">
    <text evidence="4">The sequence shown here is derived from an EMBL/GenBank/DDBJ whole genome shotgun (WGS) entry which is preliminary data.</text>
</comment>
<dbReference type="InterPro" id="IPR006674">
    <property type="entry name" value="HD_domain"/>
</dbReference>
<dbReference type="PANTHER" id="PTHR11845:SF13">
    <property type="entry name" value="5'-DEOXYNUCLEOTIDASE HDDC2"/>
    <property type="match status" value="1"/>
</dbReference>